<keyword evidence="3" id="KW-1185">Reference proteome</keyword>
<evidence type="ECO:0000313" key="2">
    <source>
        <dbReference type="EMBL" id="GAA0165514.1"/>
    </source>
</evidence>
<reference evidence="2 3" key="1">
    <citation type="submission" date="2024-01" db="EMBL/GenBank/DDBJ databases">
        <title>The complete chloroplast genome sequence of Lithospermum erythrorhizon: insights into the phylogenetic relationship among Boraginaceae species and the maternal lineages of purple gromwells.</title>
        <authorList>
            <person name="Okada T."/>
            <person name="Watanabe K."/>
        </authorList>
    </citation>
    <scope>NUCLEOTIDE SEQUENCE [LARGE SCALE GENOMIC DNA]</scope>
</reference>
<dbReference type="EMBL" id="BAABME010005402">
    <property type="protein sequence ID" value="GAA0165514.1"/>
    <property type="molecule type" value="Genomic_DNA"/>
</dbReference>
<gene>
    <name evidence="2" type="ORF">LIER_20899</name>
</gene>
<dbReference type="AlphaFoldDB" id="A0AAV3QN66"/>
<feature type="compositionally biased region" description="Polar residues" evidence="1">
    <location>
        <begin position="78"/>
        <end position="89"/>
    </location>
</feature>
<proteinExistence type="predicted"/>
<name>A0AAV3QN66_LITER</name>
<feature type="compositionally biased region" description="Low complexity" evidence="1">
    <location>
        <begin position="90"/>
        <end position="104"/>
    </location>
</feature>
<sequence length="132" mass="14322">MVSGLTEAYNGVGTLIRQSTPIPEFYHARSLVVLESSLAMQAKQSHVSSFLVVKVGPEQVLDCLSNSTPPFDHHQPINWANSSPRINKSNPRPNRAGPRPNRSNWATPSHGPACSNYAQPLALDPSTLPISI</sequence>
<comment type="caution">
    <text evidence="2">The sequence shown here is derived from an EMBL/GenBank/DDBJ whole genome shotgun (WGS) entry which is preliminary data.</text>
</comment>
<evidence type="ECO:0000256" key="1">
    <source>
        <dbReference type="SAM" id="MobiDB-lite"/>
    </source>
</evidence>
<dbReference type="Proteomes" id="UP001454036">
    <property type="component" value="Unassembled WGS sequence"/>
</dbReference>
<accession>A0AAV3QN66</accession>
<protein>
    <submittedName>
        <fullName evidence="2">Uncharacterized protein</fullName>
    </submittedName>
</protein>
<feature type="region of interest" description="Disordered" evidence="1">
    <location>
        <begin position="66"/>
        <end position="111"/>
    </location>
</feature>
<organism evidence="2 3">
    <name type="scientific">Lithospermum erythrorhizon</name>
    <name type="common">Purple gromwell</name>
    <name type="synonym">Lithospermum officinale var. erythrorhizon</name>
    <dbReference type="NCBI Taxonomy" id="34254"/>
    <lineage>
        <taxon>Eukaryota</taxon>
        <taxon>Viridiplantae</taxon>
        <taxon>Streptophyta</taxon>
        <taxon>Embryophyta</taxon>
        <taxon>Tracheophyta</taxon>
        <taxon>Spermatophyta</taxon>
        <taxon>Magnoliopsida</taxon>
        <taxon>eudicotyledons</taxon>
        <taxon>Gunneridae</taxon>
        <taxon>Pentapetalae</taxon>
        <taxon>asterids</taxon>
        <taxon>lamiids</taxon>
        <taxon>Boraginales</taxon>
        <taxon>Boraginaceae</taxon>
        <taxon>Boraginoideae</taxon>
        <taxon>Lithospermeae</taxon>
        <taxon>Lithospermum</taxon>
    </lineage>
</organism>
<evidence type="ECO:0000313" key="3">
    <source>
        <dbReference type="Proteomes" id="UP001454036"/>
    </source>
</evidence>